<dbReference type="SUPFAM" id="SSF64484">
    <property type="entry name" value="beta and beta-prime subunits of DNA dependent RNA-polymerase"/>
    <property type="match status" value="1"/>
</dbReference>
<protein>
    <recommendedName>
        <fullName evidence="2">DNA-directed RNA polymerase</fullName>
        <ecNumber evidence="2">2.7.7.6</ecNumber>
    </recommendedName>
</protein>
<accession>A0A9Q1K3C0</accession>
<evidence type="ECO:0000256" key="7">
    <source>
        <dbReference type="ARBA" id="ARBA00048552"/>
    </source>
</evidence>
<dbReference type="Proteomes" id="UP001153076">
    <property type="component" value="Unassembled WGS sequence"/>
</dbReference>
<keyword evidence="3" id="KW-0240">DNA-directed RNA polymerase</keyword>
<evidence type="ECO:0000256" key="4">
    <source>
        <dbReference type="ARBA" id="ARBA00022679"/>
    </source>
</evidence>
<dbReference type="Gene3D" id="2.40.50.100">
    <property type="match status" value="1"/>
</dbReference>
<dbReference type="GO" id="GO:0003899">
    <property type="term" value="F:DNA-directed RNA polymerase activity"/>
    <property type="evidence" value="ECO:0007669"/>
    <property type="project" value="UniProtKB-EC"/>
</dbReference>
<evidence type="ECO:0000256" key="1">
    <source>
        <dbReference type="ARBA" id="ARBA00006835"/>
    </source>
</evidence>
<dbReference type="GO" id="GO:0000428">
    <property type="term" value="C:DNA-directed RNA polymerase complex"/>
    <property type="evidence" value="ECO:0007669"/>
    <property type="project" value="UniProtKB-KW"/>
</dbReference>
<keyword evidence="6" id="KW-0804">Transcription</keyword>
<dbReference type="EC" id="2.7.7.6" evidence="2"/>
<dbReference type="InterPro" id="IPR015712">
    <property type="entry name" value="DNA-dir_RNA_pol_su2"/>
</dbReference>
<dbReference type="InterPro" id="IPR014724">
    <property type="entry name" value="RNA_pol_RPB2_OB-fold"/>
</dbReference>
<name>A0A9Q1K3C0_9CARY</name>
<dbReference type="Gene3D" id="2.40.50.150">
    <property type="match status" value="1"/>
</dbReference>
<proteinExistence type="inferred from homology"/>
<evidence type="ECO:0000256" key="5">
    <source>
        <dbReference type="ARBA" id="ARBA00022695"/>
    </source>
</evidence>
<dbReference type="OrthoDB" id="998992at2759"/>
<dbReference type="PANTHER" id="PTHR20856">
    <property type="entry name" value="DNA-DIRECTED RNA POLYMERASE I SUBUNIT 2"/>
    <property type="match status" value="1"/>
</dbReference>
<sequence>MGSNLREILDNVCCLKIFLSFLNDKERKKLSQKKMPFRSFINNLLVWVGIQYFRNSYQLQKKFFQQRCELGRIDQRNMNQRLNLDIPQNNTFWLLRDILAAMDLLIGMKFRMGTLDDMNHLKNKRIRSVADLLQDQFRLALLPSFLFIEHHDANRALMSSNMQPRAVPLSQSEKCIVGTGLERQVALDSGVLAIVGHEGEIIYIDIDKIVLSGNGDTLSIPLVMCQQSNKNTCMHQKPWIPWGKCMKKGQFYQMVPLQWTYMTSQGPERVTNEILHLAAYLLHNLDKNGIVRLGS</sequence>
<evidence type="ECO:0000256" key="2">
    <source>
        <dbReference type="ARBA" id="ARBA00012418"/>
    </source>
</evidence>
<evidence type="ECO:0000313" key="9">
    <source>
        <dbReference type="EMBL" id="KAJ8435696.1"/>
    </source>
</evidence>
<dbReference type="GO" id="GO:0006351">
    <property type="term" value="P:DNA-templated transcription"/>
    <property type="evidence" value="ECO:0007669"/>
    <property type="project" value="InterPro"/>
</dbReference>
<organism evidence="9 10">
    <name type="scientific">Carnegiea gigantea</name>
    <dbReference type="NCBI Taxonomy" id="171969"/>
    <lineage>
        <taxon>Eukaryota</taxon>
        <taxon>Viridiplantae</taxon>
        <taxon>Streptophyta</taxon>
        <taxon>Embryophyta</taxon>
        <taxon>Tracheophyta</taxon>
        <taxon>Spermatophyta</taxon>
        <taxon>Magnoliopsida</taxon>
        <taxon>eudicotyledons</taxon>
        <taxon>Gunneridae</taxon>
        <taxon>Pentapetalae</taxon>
        <taxon>Caryophyllales</taxon>
        <taxon>Cactineae</taxon>
        <taxon>Cactaceae</taxon>
        <taxon>Cactoideae</taxon>
        <taxon>Echinocereeae</taxon>
        <taxon>Carnegiea</taxon>
    </lineage>
</organism>
<keyword evidence="10" id="KW-1185">Reference proteome</keyword>
<dbReference type="InterPro" id="IPR037034">
    <property type="entry name" value="RNA_pol_Rpb2_2_sf"/>
</dbReference>
<dbReference type="Gene3D" id="3.90.1110.10">
    <property type="entry name" value="RNA polymerase Rpb2, domain 2"/>
    <property type="match status" value="1"/>
</dbReference>
<comment type="catalytic activity">
    <reaction evidence="7">
        <text>RNA(n) + a ribonucleoside 5'-triphosphate = RNA(n+1) + diphosphate</text>
        <dbReference type="Rhea" id="RHEA:21248"/>
        <dbReference type="Rhea" id="RHEA-COMP:14527"/>
        <dbReference type="Rhea" id="RHEA-COMP:17342"/>
        <dbReference type="ChEBI" id="CHEBI:33019"/>
        <dbReference type="ChEBI" id="CHEBI:61557"/>
        <dbReference type="ChEBI" id="CHEBI:140395"/>
        <dbReference type="EC" id="2.7.7.6"/>
    </reaction>
</comment>
<keyword evidence="5" id="KW-0548">Nucleotidyltransferase</keyword>
<dbReference type="Pfam" id="PF04561">
    <property type="entry name" value="RNA_pol_Rpb2_2"/>
    <property type="match status" value="1"/>
</dbReference>
<reference evidence="9" key="1">
    <citation type="submission" date="2022-04" db="EMBL/GenBank/DDBJ databases">
        <title>Carnegiea gigantea Genome sequencing and assembly v2.</title>
        <authorList>
            <person name="Copetti D."/>
            <person name="Sanderson M.J."/>
            <person name="Burquez A."/>
            <person name="Wojciechowski M.F."/>
        </authorList>
    </citation>
    <scope>NUCLEOTIDE SEQUENCE</scope>
    <source>
        <strain evidence="9">SGP5-SGP5p</strain>
        <tissue evidence="9">Aerial part</tissue>
    </source>
</reference>
<evidence type="ECO:0000256" key="6">
    <source>
        <dbReference type="ARBA" id="ARBA00023163"/>
    </source>
</evidence>
<evidence type="ECO:0000256" key="3">
    <source>
        <dbReference type="ARBA" id="ARBA00022478"/>
    </source>
</evidence>
<evidence type="ECO:0000259" key="8">
    <source>
        <dbReference type="Pfam" id="PF04561"/>
    </source>
</evidence>
<evidence type="ECO:0000313" key="10">
    <source>
        <dbReference type="Proteomes" id="UP001153076"/>
    </source>
</evidence>
<dbReference type="GO" id="GO:0032549">
    <property type="term" value="F:ribonucleoside binding"/>
    <property type="evidence" value="ECO:0007669"/>
    <property type="project" value="InterPro"/>
</dbReference>
<dbReference type="Gene3D" id="3.90.1100.10">
    <property type="match status" value="2"/>
</dbReference>
<gene>
    <name evidence="9" type="ORF">Cgig2_027286</name>
</gene>
<dbReference type="InterPro" id="IPR007642">
    <property type="entry name" value="RNA_pol_Rpb2_2"/>
</dbReference>
<comment type="caution">
    <text evidence="9">The sequence shown here is derived from an EMBL/GenBank/DDBJ whole genome shotgun (WGS) entry which is preliminary data.</text>
</comment>
<dbReference type="AlphaFoldDB" id="A0A9Q1K3C0"/>
<keyword evidence="4" id="KW-0808">Transferase</keyword>
<dbReference type="GO" id="GO:0003677">
    <property type="term" value="F:DNA binding"/>
    <property type="evidence" value="ECO:0007669"/>
    <property type="project" value="InterPro"/>
</dbReference>
<dbReference type="EMBL" id="JAKOGI010000393">
    <property type="protein sequence ID" value="KAJ8435696.1"/>
    <property type="molecule type" value="Genomic_DNA"/>
</dbReference>
<feature type="domain" description="RNA polymerase Rpb2" evidence="8">
    <location>
        <begin position="1"/>
        <end position="127"/>
    </location>
</feature>
<comment type="similarity">
    <text evidence="1">Belongs to the RNA polymerase beta chain family.</text>
</comment>